<dbReference type="InterPro" id="IPR046848">
    <property type="entry name" value="E_motif"/>
</dbReference>
<feature type="repeat" description="PPR" evidence="2">
    <location>
        <begin position="540"/>
        <end position="574"/>
    </location>
</feature>
<dbReference type="AlphaFoldDB" id="A0ABD1WVJ2"/>
<organism evidence="3 4">
    <name type="scientific">Forsythia ovata</name>
    <dbReference type="NCBI Taxonomy" id="205694"/>
    <lineage>
        <taxon>Eukaryota</taxon>
        <taxon>Viridiplantae</taxon>
        <taxon>Streptophyta</taxon>
        <taxon>Embryophyta</taxon>
        <taxon>Tracheophyta</taxon>
        <taxon>Spermatophyta</taxon>
        <taxon>Magnoliopsida</taxon>
        <taxon>eudicotyledons</taxon>
        <taxon>Gunneridae</taxon>
        <taxon>Pentapetalae</taxon>
        <taxon>asterids</taxon>
        <taxon>lamiids</taxon>
        <taxon>Lamiales</taxon>
        <taxon>Oleaceae</taxon>
        <taxon>Forsythieae</taxon>
        <taxon>Forsythia</taxon>
    </lineage>
</organism>
<keyword evidence="4" id="KW-1185">Reference proteome</keyword>
<dbReference type="Proteomes" id="UP001604277">
    <property type="component" value="Unassembled WGS sequence"/>
</dbReference>
<name>A0ABD1WVJ2_9LAMI</name>
<dbReference type="FunFam" id="1.25.40.10:FF:000573">
    <property type="entry name" value="Pentatricopeptide repeat-containing protein mitochondrial"/>
    <property type="match status" value="1"/>
</dbReference>
<feature type="repeat" description="PPR" evidence="2">
    <location>
        <begin position="311"/>
        <end position="345"/>
    </location>
</feature>
<sequence>MIVRQVKLKTLSRIPLQKQRDSKFFCSFYHGRHVLDENPNPSFVSSHRCMLNSIHQGRQFEALNIFKKQLQMGISQIDEVAIAIALKACRGDPKLGSQIHGFAIISGYTFYVTVSNSLMNMYCKSQYLDKALSIFKNLKNPDTISYNTILSGYENGEDALKFAYGMRSSGVVFDAVSYTCVLAHCADFQAFDFGIQFHCLVLKFGLESEIFIGNALVTMYSKWGKIVEAERVFSEMSDRDLVSWNAILSGYAQEGTYGLEAILAFVEMVREGMKLDHVSFTSVVSACGYERNLVFGRQIHMLSAKRGYDTHVSVCNVLISMYSKCDVVEDAKLVFENMIDRNVVSWTTMLSIIEEDAVSLFTEMRRDGIYPNDVTFVGLIHAITTNNMMQEGLLVHGFCIKTNFISELNVANSFITMYGKFELMEDSIKVFEELNSIEIISWNALISGYSMNGMYQEAVQKFLSASMELLPNHYTFGSVLNAIASSESISLRQGQRFHGYIMKLGLNTDPVVSGALLDMYAKRGSIYESQKIFHGLAEKSQVAWTAIISAHARHGDYESVMNWYEEMVKSGVKPDSITFLSILTACGRKGMVDMGIEIFNTMVNDHSIEPYPEHYSCMVDMLGRAGRLEAAEEFVNRIPGGPGLSMLQSLLGACKIYRNEEMAMRVADVLIAKEPEDSGSYVLMSNLFAEKGKWENVAKMRKMMRDRKVKKEVGFSWADVGNVDDSIYLHGFSSGDKSHPLSEEIFRMSELLGSEMKYLEKQEEKDHLVFDPKRLKSLESFTINGQFKMANNSNGNKIVKLWTIIVANIPSYNA</sequence>
<dbReference type="PROSITE" id="PS51375">
    <property type="entry name" value="PPR"/>
    <property type="match status" value="4"/>
</dbReference>
<comment type="caution">
    <text evidence="3">The sequence shown here is derived from an EMBL/GenBank/DDBJ whole genome shotgun (WGS) entry which is preliminary data.</text>
</comment>
<protein>
    <submittedName>
        <fullName evidence="3">Pentatricopeptide repeat-containing protein</fullName>
    </submittedName>
</protein>
<proteinExistence type="predicted"/>
<dbReference type="FunFam" id="1.25.40.10:FF:000453">
    <property type="entry name" value="Pentatricopeptide repeat-containing protein mitochondrial"/>
    <property type="match status" value="1"/>
</dbReference>
<dbReference type="GO" id="GO:0016070">
    <property type="term" value="P:RNA metabolic process"/>
    <property type="evidence" value="ECO:0007669"/>
    <property type="project" value="UniProtKB-ARBA"/>
</dbReference>
<dbReference type="Pfam" id="PF20431">
    <property type="entry name" value="E_motif"/>
    <property type="match status" value="1"/>
</dbReference>
<keyword evidence="1" id="KW-0677">Repeat</keyword>
<evidence type="ECO:0000256" key="1">
    <source>
        <dbReference type="ARBA" id="ARBA00022737"/>
    </source>
</evidence>
<feature type="repeat" description="PPR" evidence="2">
    <location>
        <begin position="575"/>
        <end position="610"/>
    </location>
</feature>
<dbReference type="Pfam" id="PF01535">
    <property type="entry name" value="PPR"/>
    <property type="match status" value="7"/>
</dbReference>
<evidence type="ECO:0000313" key="3">
    <source>
        <dbReference type="EMBL" id="KAL2553674.1"/>
    </source>
</evidence>
<dbReference type="Pfam" id="PF13041">
    <property type="entry name" value="PPR_2"/>
    <property type="match status" value="1"/>
</dbReference>
<dbReference type="NCBIfam" id="TIGR00756">
    <property type="entry name" value="PPR"/>
    <property type="match status" value="3"/>
</dbReference>
<dbReference type="InterPro" id="IPR046960">
    <property type="entry name" value="PPR_At4g14850-like_plant"/>
</dbReference>
<reference evidence="4" key="1">
    <citation type="submission" date="2024-07" db="EMBL/GenBank/DDBJ databases">
        <title>Two chromosome-level genome assemblies of Korean endemic species Abeliophyllum distichum and Forsythia ovata (Oleaceae).</title>
        <authorList>
            <person name="Jang H."/>
        </authorList>
    </citation>
    <scope>NUCLEOTIDE SEQUENCE [LARGE SCALE GENOMIC DNA]</scope>
</reference>
<dbReference type="EMBL" id="JBFOLJ010000002">
    <property type="protein sequence ID" value="KAL2553674.1"/>
    <property type="molecule type" value="Genomic_DNA"/>
</dbReference>
<accession>A0ABD1WVJ2</accession>
<dbReference type="InterPro" id="IPR002885">
    <property type="entry name" value="PPR_rpt"/>
</dbReference>
<dbReference type="FunFam" id="1.25.40.10:FF:000344">
    <property type="entry name" value="Pentatricopeptide repeat-containing protein"/>
    <property type="match status" value="1"/>
</dbReference>
<gene>
    <name evidence="3" type="ORF">Fot_07293</name>
</gene>
<evidence type="ECO:0000256" key="2">
    <source>
        <dbReference type="PROSITE-ProRule" id="PRU00708"/>
    </source>
</evidence>
<dbReference type="Gene3D" id="1.25.40.10">
    <property type="entry name" value="Tetratricopeptide repeat domain"/>
    <property type="match status" value="5"/>
</dbReference>
<feature type="repeat" description="PPR" evidence="2">
    <location>
        <begin position="240"/>
        <end position="275"/>
    </location>
</feature>
<evidence type="ECO:0000313" key="4">
    <source>
        <dbReference type="Proteomes" id="UP001604277"/>
    </source>
</evidence>
<dbReference type="InterPro" id="IPR011990">
    <property type="entry name" value="TPR-like_helical_dom_sf"/>
</dbReference>
<dbReference type="PANTHER" id="PTHR47926">
    <property type="entry name" value="PENTATRICOPEPTIDE REPEAT-CONTAINING PROTEIN"/>
    <property type="match status" value="1"/>
</dbReference>
<dbReference type="PANTHER" id="PTHR47926:SF524">
    <property type="entry name" value="(WILD MALAYSIAN BANANA) HYPOTHETICAL PROTEIN"/>
    <property type="match status" value="1"/>
</dbReference>